<feature type="transmembrane region" description="Helical" evidence="1">
    <location>
        <begin position="87"/>
        <end position="106"/>
    </location>
</feature>
<dbReference type="KEGG" id="cinf:CINF_0814"/>
<keyword evidence="3" id="KW-1185">Reference proteome</keyword>
<dbReference type="RefSeq" id="WP_179975840.1">
    <property type="nucleotide sequence ID" value="NZ_CP049075.1"/>
</dbReference>
<dbReference type="AlphaFoldDB" id="A0A7H9CKJ3"/>
<evidence type="ECO:0000313" key="2">
    <source>
        <dbReference type="EMBL" id="QLI05329.1"/>
    </source>
</evidence>
<evidence type="ECO:0000313" key="3">
    <source>
        <dbReference type="Proteomes" id="UP000509414"/>
    </source>
</evidence>
<keyword evidence="1" id="KW-0812">Transmembrane</keyword>
<dbReference type="Proteomes" id="UP000509414">
    <property type="component" value="Chromosome"/>
</dbReference>
<dbReference type="EMBL" id="CP049075">
    <property type="protein sequence ID" value="QLI05329.1"/>
    <property type="molecule type" value="Genomic_DNA"/>
</dbReference>
<protein>
    <submittedName>
        <fullName evidence="2">Putative membrane protein</fullName>
    </submittedName>
</protein>
<sequence length="158" mass="18050">MNQAAFLKHEQILPFLLVSGAAFLIAAQIALVVLCKYLLANEENNKLILRDLKIFFYIQFVLLVLVAVFGFLASLQDDMRLADPMKKAILATKWAVCAFICVNYAYMWHKYMRAKAAFLANDPIEVGDNLVLIAYYFTPLNIVLCIFHIYLGIAFRDF</sequence>
<feature type="transmembrane region" description="Helical" evidence="1">
    <location>
        <begin position="54"/>
        <end position="75"/>
    </location>
</feature>
<name>A0A7H9CKJ3_9BACT</name>
<feature type="transmembrane region" description="Helical" evidence="1">
    <location>
        <begin position="133"/>
        <end position="155"/>
    </location>
</feature>
<keyword evidence="1" id="KW-1133">Transmembrane helix</keyword>
<proteinExistence type="predicted"/>
<accession>A0A7H9CKJ3</accession>
<organism evidence="2 3">
    <name type="scientific">Candidatus Campylobacter infans</name>
    <dbReference type="NCBI Taxonomy" id="2561898"/>
    <lineage>
        <taxon>Bacteria</taxon>
        <taxon>Pseudomonadati</taxon>
        <taxon>Campylobacterota</taxon>
        <taxon>Epsilonproteobacteria</taxon>
        <taxon>Campylobacterales</taxon>
        <taxon>Campylobacteraceae</taxon>
        <taxon>Campylobacter</taxon>
    </lineage>
</organism>
<keyword evidence="1" id="KW-0472">Membrane</keyword>
<gene>
    <name evidence="2" type="ORF">CINF_0814</name>
</gene>
<evidence type="ECO:0000256" key="1">
    <source>
        <dbReference type="SAM" id="Phobius"/>
    </source>
</evidence>
<reference evidence="2 3" key="1">
    <citation type="submission" date="2020-02" db="EMBL/GenBank/DDBJ databases">
        <title>Complete genome sequence of the novel Campylobacter species Candidatus Campylobacter infans.</title>
        <authorList>
            <person name="Duim B."/>
            <person name="Zomer A."/>
            <person name="van der Graaf L."/>
            <person name="Wagenaar J."/>
        </authorList>
    </citation>
    <scope>NUCLEOTIDE SEQUENCE [LARGE SCALE GENOMIC DNA]</scope>
    <source>
        <strain evidence="2 3">19S00001</strain>
    </source>
</reference>
<feature type="transmembrane region" description="Helical" evidence="1">
    <location>
        <begin position="12"/>
        <end position="34"/>
    </location>
</feature>